<evidence type="ECO:0000256" key="1">
    <source>
        <dbReference type="ARBA" id="ARBA00008675"/>
    </source>
</evidence>
<feature type="domain" description="Clp R" evidence="11">
    <location>
        <begin position="3"/>
        <end position="148"/>
    </location>
</feature>
<comment type="subunit">
    <text evidence="7">Homohexamer. The oligomerization is ATP-dependent.</text>
</comment>
<protein>
    <recommendedName>
        <fullName evidence="10">Chaperone protein ClpB</fullName>
    </recommendedName>
</protein>
<keyword evidence="3 9" id="KW-0547">Nucleotide-binding</keyword>
<dbReference type="InterPro" id="IPR003593">
    <property type="entry name" value="AAA+_ATPase"/>
</dbReference>
<dbReference type="FunFam" id="1.10.8.60:FF:000017">
    <property type="entry name" value="ATP-dependent chaperone ClpB"/>
    <property type="match status" value="1"/>
</dbReference>
<dbReference type="Gene3D" id="1.10.8.60">
    <property type="match status" value="1"/>
</dbReference>
<dbReference type="InterPro" id="IPR003959">
    <property type="entry name" value="ATPase_AAA_core"/>
</dbReference>
<evidence type="ECO:0000313" key="13">
    <source>
        <dbReference type="Proteomes" id="UP000229317"/>
    </source>
</evidence>
<sequence length="877" mass="99021">MQIDKFTIKAQEALRDAHNLASERGQQQIDVLHLALALIWQSDSIVVSIVQRLGVNLALLESEFEKELGRLPKISGEIPFGQVFLSPELGRLINQASKEAQNLQDEYISCEHLLLAIFETSPKVKEIFQIFGIDKQKVLNVMEEVRGGQHVTDIEPESKYQVLEKYTRNLTDLARKEKLDPVIGRDEEIRRIMQVLSRRTKNNPVLIGDAGVGKTAIVEGLAQRIVAGDVPESLKDKELIGLDLGGLVAGTKFRGEFEDRIKAVLKEIDRSAGKFILFIDELHTLVGAGAAEGAIDASNLLKPALARGELHAIGATTLKEYQKYIEKDPALARRFQPVFVSEPSIEDTVAILRGIKEKYEVHHGVRITDATIIAAATLSARYISDRFLPDKAVDLIDEAASALRMEIDSMPVDLDQTRRQIMKLEIEVQALKREKTKDAQGQLRKLNKTLSELKEKSRGMELRWRAEHDIIAKIMESKKKIDIFKQEAEIAERKAELQKVAEIRYGKIPNLEKEIKALQKKLVEVQHGNPLLKEEIGEQDVARVVSRWTGIPVQKMLEGEMEKLSRMEDELHRRIIDQEQAIKAVASAVRRARAGISEENKPIGSFIFLGPTGVGKTELAKALAEFMFNDENALVRLDMSEYMEKHTVARMIGSPPGYVGFEEGGQLTEAIRRRPYSVVLFDEIEKAHPEVFNILLQILDDGRLTDAKGRHVNFKNTIVIMTSNVGNEIVKEYILGFTAERPEREAQQMKNKVLEALHQQFKPEFLNRVDEIIVFDALTQADLAKIVDLQLEQVQKRMADKKIKIRVTKEAKKLLTVKSYDPNFGARPLKRIIQQLILDQAARHIIEGKIKEGDTVIFDEQNGEITIQVPETVKTSR</sequence>
<evidence type="ECO:0000259" key="11">
    <source>
        <dbReference type="PROSITE" id="PS51903"/>
    </source>
</evidence>
<evidence type="ECO:0000256" key="7">
    <source>
        <dbReference type="ARBA" id="ARBA00026057"/>
    </source>
</evidence>
<dbReference type="FunFam" id="3.40.50.300:FF:000120">
    <property type="entry name" value="ATP-dependent chaperone ClpB"/>
    <property type="match status" value="1"/>
</dbReference>
<dbReference type="Gene3D" id="3.40.50.300">
    <property type="entry name" value="P-loop containing nucleotide triphosphate hydrolases"/>
    <property type="match status" value="3"/>
</dbReference>
<evidence type="ECO:0000256" key="8">
    <source>
        <dbReference type="PROSITE-ProRule" id="PRU01251"/>
    </source>
</evidence>
<dbReference type="Pfam" id="PF07724">
    <property type="entry name" value="AAA_2"/>
    <property type="match status" value="1"/>
</dbReference>
<organism evidence="12 13">
    <name type="scientific">Candidatus Portnoybacteria bacterium CG11_big_fil_rev_8_21_14_0_20_40_15</name>
    <dbReference type="NCBI Taxonomy" id="1974817"/>
    <lineage>
        <taxon>Bacteria</taxon>
        <taxon>Candidatus Portnoyibacteriota</taxon>
    </lineage>
</organism>
<keyword evidence="2 8" id="KW-0677">Repeat</keyword>
<evidence type="ECO:0000256" key="6">
    <source>
        <dbReference type="ARBA" id="ARBA00023186"/>
    </source>
</evidence>
<dbReference type="FunFam" id="3.40.50.300:FF:000025">
    <property type="entry name" value="ATP-dependent Clp protease subunit"/>
    <property type="match status" value="1"/>
</dbReference>
<evidence type="ECO:0000256" key="3">
    <source>
        <dbReference type="ARBA" id="ARBA00022741"/>
    </source>
</evidence>
<dbReference type="InterPro" id="IPR036628">
    <property type="entry name" value="Clp_N_dom_sf"/>
</dbReference>
<dbReference type="InterPro" id="IPR028299">
    <property type="entry name" value="ClpA/B_CS2"/>
</dbReference>
<dbReference type="InterPro" id="IPR017730">
    <property type="entry name" value="Chaperonin_ClpB"/>
</dbReference>
<comment type="subcellular location">
    <subcellularLocation>
        <location evidence="10">Cytoplasm</location>
    </subcellularLocation>
</comment>
<evidence type="ECO:0000313" key="12">
    <source>
        <dbReference type="EMBL" id="PIQ74843.1"/>
    </source>
</evidence>
<comment type="caution">
    <text evidence="12">The sequence shown here is derived from an EMBL/GenBank/DDBJ whole genome shotgun (WGS) entry which is preliminary data.</text>
</comment>
<dbReference type="InterPro" id="IPR004176">
    <property type="entry name" value="Clp_R_N"/>
</dbReference>
<dbReference type="InterPro" id="IPR001270">
    <property type="entry name" value="ClpA/B"/>
</dbReference>
<evidence type="ECO:0000256" key="5">
    <source>
        <dbReference type="ARBA" id="ARBA00023054"/>
    </source>
</evidence>
<dbReference type="SMART" id="SM00382">
    <property type="entry name" value="AAA"/>
    <property type="match status" value="2"/>
</dbReference>
<comment type="similarity">
    <text evidence="1 9">Belongs to the ClpA/ClpB family.</text>
</comment>
<proteinExistence type="inferred from homology"/>
<dbReference type="InterPro" id="IPR050130">
    <property type="entry name" value="ClpA_ClpB"/>
</dbReference>
<reference evidence="12 13" key="1">
    <citation type="submission" date="2017-09" db="EMBL/GenBank/DDBJ databases">
        <title>Depth-based differentiation of microbial function through sediment-hosted aquifers and enrichment of novel symbionts in the deep terrestrial subsurface.</title>
        <authorList>
            <person name="Probst A.J."/>
            <person name="Ladd B."/>
            <person name="Jarett J.K."/>
            <person name="Geller-Mcgrath D.E."/>
            <person name="Sieber C.M."/>
            <person name="Emerson J.B."/>
            <person name="Anantharaman K."/>
            <person name="Thomas B.C."/>
            <person name="Malmstrom R."/>
            <person name="Stieglmeier M."/>
            <person name="Klingl A."/>
            <person name="Woyke T."/>
            <person name="Ryan C.M."/>
            <person name="Banfield J.F."/>
        </authorList>
    </citation>
    <scope>NUCLEOTIDE SEQUENCE [LARGE SCALE GENOMIC DNA]</scope>
    <source>
        <strain evidence="12">CG11_big_fil_rev_8_21_14_0_20_40_15</strain>
    </source>
</reference>
<keyword evidence="5 10" id="KW-0175">Coiled coil</keyword>
<evidence type="ECO:0000256" key="10">
    <source>
        <dbReference type="RuleBase" id="RU362034"/>
    </source>
</evidence>
<dbReference type="EMBL" id="PCVO01000066">
    <property type="protein sequence ID" value="PIQ74843.1"/>
    <property type="molecule type" value="Genomic_DNA"/>
</dbReference>
<dbReference type="Proteomes" id="UP000229317">
    <property type="component" value="Unassembled WGS sequence"/>
</dbReference>
<dbReference type="SUPFAM" id="SSF81923">
    <property type="entry name" value="Double Clp-N motif"/>
    <property type="match status" value="1"/>
</dbReference>
<dbReference type="Pfam" id="PF02861">
    <property type="entry name" value="Clp_N"/>
    <property type="match status" value="1"/>
</dbReference>
<dbReference type="PROSITE" id="PS00871">
    <property type="entry name" value="CLPAB_2"/>
    <property type="match status" value="1"/>
</dbReference>
<feature type="coiled-coil region" evidence="10">
    <location>
        <begin position="414"/>
        <end position="528"/>
    </location>
</feature>
<dbReference type="PANTHER" id="PTHR11638">
    <property type="entry name" value="ATP-DEPENDENT CLP PROTEASE"/>
    <property type="match status" value="1"/>
</dbReference>
<dbReference type="FunFam" id="3.40.50.300:FF:000010">
    <property type="entry name" value="Chaperone clpB 1, putative"/>
    <property type="match status" value="1"/>
</dbReference>
<dbReference type="InterPro" id="IPR018368">
    <property type="entry name" value="ClpA/B_CS1"/>
</dbReference>
<dbReference type="GO" id="GO:0016887">
    <property type="term" value="F:ATP hydrolysis activity"/>
    <property type="evidence" value="ECO:0007669"/>
    <property type="project" value="InterPro"/>
</dbReference>
<dbReference type="GO" id="GO:0005524">
    <property type="term" value="F:ATP binding"/>
    <property type="evidence" value="ECO:0007669"/>
    <property type="project" value="UniProtKB-UniRule"/>
</dbReference>
<dbReference type="GO" id="GO:0005737">
    <property type="term" value="C:cytoplasm"/>
    <property type="evidence" value="ECO:0007669"/>
    <property type="project" value="UniProtKB-SubCell"/>
</dbReference>
<dbReference type="InterPro" id="IPR019489">
    <property type="entry name" value="Clp_ATPase_C"/>
</dbReference>
<comment type="function">
    <text evidence="10">Part of a stress-induced multi-chaperone system, it is involved in the recovery of the cell from heat-induced damage, in cooperation with DnaK, DnaJ and GrpE.</text>
</comment>
<dbReference type="Pfam" id="PF00004">
    <property type="entry name" value="AAA"/>
    <property type="match status" value="1"/>
</dbReference>
<dbReference type="AlphaFoldDB" id="A0A2H0KRQ7"/>
<accession>A0A2H0KRQ7</accession>
<gene>
    <name evidence="10 12" type="primary">clpB</name>
    <name evidence="12" type="ORF">COV84_04400</name>
</gene>
<dbReference type="InterPro" id="IPR027417">
    <property type="entry name" value="P-loop_NTPase"/>
</dbReference>
<evidence type="ECO:0000256" key="2">
    <source>
        <dbReference type="ARBA" id="ARBA00022737"/>
    </source>
</evidence>
<dbReference type="CDD" id="cd19499">
    <property type="entry name" value="RecA-like_ClpB_Hsp104-like"/>
    <property type="match status" value="1"/>
</dbReference>
<dbReference type="CDD" id="cd00009">
    <property type="entry name" value="AAA"/>
    <property type="match status" value="1"/>
</dbReference>
<dbReference type="GO" id="GO:0042026">
    <property type="term" value="P:protein refolding"/>
    <property type="evidence" value="ECO:0007669"/>
    <property type="project" value="UniProtKB-UniRule"/>
</dbReference>
<dbReference type="SUPFAM" id="SSF52540">
    <property type="entry name" value="P-loop containing nucleoside triphosphate hydrolases"/>
    <property type="match status" value="2"/>
</dbReference>
<dbReference type="PRINTS" id="PR00300">
    <property type="entry name" value="CLPPROTEASEA"/>
</dbReference>
<keyword evidence="4 9" id="KW-0067">ATP-binding</keyword>
<dbReference type="GO" id="GO:0034605">
    <property type="term" value="P:cellular response to heat"/>
    <property type="evidence" value="ECO:0007669"/>
    <property type="project" value="TreeGrafter"/>
</dbReference>
<dbReference type="Pfam" id="PF17871">
    <property type="entry name" value="AAA_lid_9"/>
    <property type="match status" value="1"/>
</dbReference>
<comment type="subunit">
    <text evidence="10">Homohexamer; The oligomerization is ATP-dependent.</text>
</comment>
<dbReference type="InterPro" id="IPR041546">
    <property type="entry name" value="ClpA/ClpB_AAA_lid"/>
</dbReference>
<evidence type="ECO:0000256" key="9">
    <source>
        <dbReference type="RuleBase" id="RU004432"/>
    </source>
</evidence>
<dbReference type="Pfam" id="PF10431">
    <property type="entry name" value="ClpB_D2-small"/>
    <property type="match status" value="1"/>
</dbReference>
<name>A0A2H0KRQ7_9BACT</name>
<dbReference type="SMART" id="SM01086">
    <property type="entry name" value="ClpB_D2-small"/>
    <property type="match status" value="1"/>
</dbReference>
<dbReference type="NCBIfam" id="TIGR03346">
    <property type="entry name" value="chaperone_ClpB"/>
    <property type="match status" value="1"/>
</dbReference>
<dbReference type="PROSITE" id="PS00870">
    <property type="entry name" value="CLPAB_1"/>
    <property type="match status" value="1"/>
</dbReference>
<evidence type="ECO:0000256" key="4">
    <source>
        <dbReference type="ARBA" id="ARBA00022840"/>
    </source>
</evidence>
<dbReference type="Gene3D" id="1.10.1780.10">
    <property type="entry name" value="Clp, N-terminal domain"/>
    <property type="match status" value="1"/>
</dbReference>
<keyword evidence="6 9" id="KW-0143">Chaperone</keyword>
<dbReference type="PROSITE" id="PS51903">
    <property type="entry name" value="CLP_R"/>
    <property type="match status" value="1"/>
</dbReference>
<keyword evidence="10" id="KW-0963">Cytoplasm</keyword>
<keyword evidence="10" id="KW-0346">Stress response</keyword>
<dbReference type="PANTHER" id="PTHR11638:SF18">
    <property type="entry name" value="HEAT SHOCK PROTEIN 104"/>
    <property type="match status" value="1"/>
</dbReference>